<name>A0ABW2V279_9BACL</name>
<dbReference type="Pfam" id="PF01546">
    <property type="entry name" value="Peptidase_M20"/>
    <property type="match status" value="1"/>
</dbReference>
<evidence type="ECO:0000259" key="1">
    <source>
        <dbReference type="Pfam" id="PF07687"/>
    </source>
</evidence>
<organism evidence="2 3">
    <name type="scientific">Paenibacillus thermoaerophilus</name>
    <dbReference type="NCBI Taxonomy" id="1215385"/>
    <lineage>
        <taxon>Bacteria</taxon>
        <taxon>Bacillati</taxon>
        <taxon>Bacillota</taxon>
        <taxon>Bacilli</taxon>
        <taxon>Bacillales</taxon>
        <taxon>Paenibacillaceae</taxon>
        <taxon>Paenibacillus</taxon>
    </lineage>
</organism>
<dbReference type="Pfam" id="PF07687">
    <property type="entry name" value="M20_dimer"/>
    <property type="match status" value="1"/>
</dbReference>
<dbReference type="SUPFAM" id="SSF53187">
    <property type="entry name" value="Zn-dependent exopeptidases"/>
    <property type="match status" value="1"/>
</dbReference>
<dbReference type="SUPFAM" id="SSF55031">
    <property type="entry name" value="Bacterial exopeptidase dimerisation domain"/>
    <property type="match status" value="1"/>
</dbReference>
<feature type="domain" description="Peptidase M20 dimerisation" evidence="1">
    <location>
        <begin position="196"/>
        <end position="287"/>
    </location>
</feature>
<proteinExistence type="predicted"/>
<dbReference type="EMBL" id="JBHTGQ010000002">
    <property type="protein sequence ID" value="MFC7748727.1"/>
    <property type="molecule type" value="Genomic_DNA"/>
</dbReference>
<protein>
    <submittedName>
        <fullName evidence="2">M20 family metallopeptidase</fullName>
    </submittedName>
</protein>
<dbReference type="InterPro" id="IPR017439">
    <property type="entry name" value="Amidohydrolase"/>
</dbReference>
<dbReference type="PANTHER" id="PTHR11014:SF63">
    <property type="entry name" value="METALLOPEPTIDASE, PUTATIVE (AFU_ORTHOLOGUE AFUA_6G09600)-RELATED"/>
    <property type="match status" value="1"/>
</dbReference>
<dbReference type="InterPro" id="IPR011650">
    <property type="entry name" value="Peptidase_M20_dimer"/>
</dbReference>
<evidence type="ECO:0000313" key="2">
    <source>
        <dbReference type="EMBL" id="MFC7748727.1"/>
    </source>
</evidence>
<gene>
    <name evidence="2" type="ORF">ACFQWB_02040</name>
</gene>
<dbReference type="PANTHER" id="PTHR11014">
    <property type="entry name" value="PEPTIDASE M20 FAMILY MEMBER"/>
    <property type="match status" value="1"/>
</dbReference>
<dbReference type="NCBIfam" id="TIGR01891">
    <property type="entry name" value="amidohydrolases"/>
    <property type="match status" value="1"/>
</dbReference>
<comment type="caution">
    <text evidence="2">The sequence shown here is derived from an EMBL/GenBank/DDBJ whole genome shotgun (WGS) entry which is preliminary data.</text>
</comment>
<dbReference type="InterPro" id="IPR036264">
    <property type="entry name" value="Bact_exopeptidase_dim_dom"/>
</dbReference>
<dbReference type="Gene3D" id="3.40.630.10">
    <property type="entry name" value="Zn peptidases"/>
    <property type="match status" value="1"/>
</dbReference>
<evidence type="ECO:0000313" key="3">
    <source>
        <dbReference type="Proteomes" id="UP001596528"/>
    </source>
</evidence>
<reference evidence="3" key="1">
    <citation type="journal article" date="2019" name="Int. J. Syst. Evol. Microbiol.">
        <title>The Global Catalogue of Microorganisms (GCM) 10K type strain sequencing project: providing services to taxonomists for standard genome sequencing and annotation.</title>
        <authorList>
            <consortium name="The Broad Institute Genomics Platform"/>
            <consortium name="The Broad Institute Genome Sequencing Center for Infectious Disease"/>
            <person name="Wu L."/>
            <person name="Ma J."/>
        </authorList>
    </citation>
    <scope>NUCLEOTIDE SEQUENCE [LARGE SCALE GENOMIC DNA]</scope>
    <source>
        <strain evidence="3">JCM 18657</strain>
    </source>
</reference>
<keyword evidence="3" id="KW-1185">Reference proteome</keyword>
<sequence>MNEHGGVGVSTAGLEDHFADMVRWRRHLHRYPELSFQEKETAAWIAERLRGFGLNPRTGVGGHGITVDIAGTRGGESSGRIVALRADIDALPIQDRKSCEYASTVPGVMHACGHDGHTASLLGLAAWLSARRDMFAGTVRLLFQPAEEISPGGALPMIRDGALDSVSAIYGAHLWTPLETGTVGTRPGPVMAAADEFRLTVTGRGGHGGLPHETVDSVVIASQIVLSWQTIVSRYVDPLQAGVISVGSFQAGGAFNVIAETAQLIGTVRTFDEQVRERIERAMHRMSADLCAMHGARADFEYLKGYPPVVNDEGCARLALDVGRRLFGEKAVREMAPLMAGEDFAYYLKRTRGCFLFVGAGKPNTPTGYPHHHPMFDFDESAMLTAARWLGALALTELADRSE</sequence>
<dbReference type="Proteomes" id="UP001596528">
    <property type="component" value="Unassembled WGS sequence"/>
</dbReference>
<dbReference type="Gene3D" id="3.30.70.360">
    <property type="match status" value="1"/>
</dbReference>
<dbReference type="InterPro" id="IPR002933">
    <property type="entry name" value="Peptidase_M20"/>
</dbReference>
<dbReference type="PIRSF" id="PIRSF005962">
    <property type="entry name" value="Pept_M20D_amidohydro"/>
    <property type="match status" value="1"/>
</dbReference>
<accession>A0ABW2V279</accession>
<dbReference type="RefSeq" id="WP_138787767.1">
    <property type="nucleotide sequence ID" value="NZ_JBHTGQ010000002.1"/>
</dbReference>